<proteinExistence type="predicted"/>
<protein>
    <recommendedName>
        <fullName evidence="5">TIGR04222 domain-containing membrane protein</fullName>
    </recommendedName>
</protein>
<sequence length="290" mass="31987">MGWVNGREELLVWWLLGFAACHGAIGLWCRIRGRKDRVTIRRIRQRGIGPVAAAGQAGDERDAARTAVLLLIKAEAVEVSNTGMLTAVADAPEPDDRMMSELLDGIRRWGAKGVPVRRILDRTGFEEFWSRVDGRAPGVRRYAEDSRVIAYGVGMVVGFAMPYHALKAEVPFFGADPDWWLLALWPSFFLFSFTAVVWPDEHSRRWRRFNTFCRSRADTALEGLPDRIRDVVDARVFQPVSPRARLGSSRVQPSARRGKTRSHGGPSDTGGAGWGDDSASSCGGCGCGGE</sequence>
<dbReference type="Proteomes" id="UP000320580">
    <property type="component" value="Chromosome"/>
</dbReference>
<feature type="region of interest" description="Disordered" evidence="1">
    <location>
        <begin position="244"/>
        <end position="290"/>
    </location>
</feature>
<dbReference type="KEGG" id="sqz:FQU76_28850"/>
<dbReference type="PROSITE" id="PS51257">
    <property type="entry name" value="PROKAR_LIPOPROTEIN"/>
    <property type="match status" value="1"/>
</dbReference>
<organism evidence="3 4">
    <name type="scientific">Streptomyces qinzhouensis</name>
    <dbReference type="NCBI Taxonomy" id="2599401"/>
    <lineage>
        <taxon>Bacteria</taxon>
        <taxon>Bacillati</taxon>
        <taxon>Actinomycetota</taxon>
        <taxon>Actinomycetes</taxon>
        <taxon>Kitasatosporales</taxon>
        <taxon>Streptomycetaceae</taxon>
        <taxon>Streptomyces</taxon>
    </lineage>
</organism>
<dbReference type="OrthoDB" id="4177352at2"/>
<keyword evidence="2" id="KW-0472">Membrane</keyword>
<feature type="transmembrane region" description="Helical" evidence="2">
    <location>
        <begin position="178"/>
        <end position="198"/>
    </location>
</feature>
<evidence type="ECO:0000256" key="1">
    <source>
        <dbReference type="SAM" id="MobiDB-lite"/>
    </source>
</evidence>
<dbReference type="AlphaFoldDB" id="A0A5B8JHR2"/>
<keyword evidence="2" id="KW-0812">Transmembrane</keyword>
<gene>
    <name evidence="3" type="ORF">FQU76_28850</name>
</gene>
<evidence type="ECO:0008006" key="5">
    <source>
        <dbReference type="Google" id="ProtNLM"/>
    </source>
</evidence>
<evidence type="ECO:0000256" key="2">
    <source>
        <dbReference type="SAM" id="Phobius"/>
    </source>
</evidence>
<name>A0A5B8JHR2_9ACTN</name>
<accession>A0A5B8JHR2</accession>
<evidence type="ECO:0000313" key="3">
    <source>
        <dbReference type="EMBL" id="QDY79884.1"/>
    </source>
</evidence>
<keyword evidence="4" id="KW-1185">Reference proteome</keyword>
<dbReference type="EMBL" id="CP042266">
    <property type="protein sequence ID" value="QDY79884.1"/>
    <property type="molecule type" value="Genomic_DNA"/>
</dbReference>
<feature type="transmembrane region" description="Helical" evidence="2">
    <location>
        <begin position="148"/>
        <end position="166"/>
    </location>
</feature>
<feature type="transmembrane region" description="Helical" evidence="2">
    <location>
        <begin position="12"/>
        <end position="31"/>
    </location>
</feature>
<keyword evidence="2" id="KW-1133">Transmembrane helix</keyword>
<reference evidence="3 4" key="1">
    <citation type="submission" date="2019-07" db="EMBL/GenBank/DDBJ databases">
        <authorList>
            <person name="Zhu P."/>
        </authorList>
    </citation>
    <scope>NUCLEOTIDE SEQUENCE [LARGE SCALE GENOMIC DNA]</scope>
    <source>
        <strain evidence="3 4">SSL-25</strain>
    </source>
</reference>
<evidence type="ECO:0000313" key="4">
    <source>
        <dbReference type="Proteomes" id="UP000320580"/>
    </source>
</evidence>